<dbReference type="PANTHER" id="PTHR19306">
    <property type="entry name" value="STRUCTURAL MAINTENANCE OF CHROMOSOMES 5,6 SMC5, SMC6"/>
    <property type="match status" value="1"/>
</dbReference>
<evidence type="ECO:0000256" key="5">
    <source>
        <dbReference type="ARBA" id="ARBA00022763"/>
    </source>
</evidence>
<accession>A0AAN8VM42</accession>
<sequence length="209" mass="24029">MEEDSRVFSETLTRRSGPSAGIIKWIKLENLMCHGSLPIEFRELNNFITGQNRKMGPDYRLFYALPKDCYCISSSLFASKQIHDYHKKVPVICPESEVHALGGCEECTSEQLSAQMTRLKSINELRMRYEKKECKFLRKQKTYQAFRKKLKACQKALDVRLNNCSILFGEDAAGLLAMLYVTQGLSSWERSFSMLCFALALHEMTKAPF</sequence>
<dbReference type="GO" id="GO:0030915">
    <property type="term" value="C:Smc5-Smc6 complex"/>
    <property type="evidence" value="ECO:0007669"/>
    <property type="project" value="TreeGrafter"/>
</dbReference>
<dbReference type="Proteomes" id="UP001370490">
    <property type="component" value="Unassembled WGS sequence"/>
</dbReference>
<evidence type="ECO:0000256" key="1">
    <source>
        <dbReference type="ARBA" id="ARBA00004123"/>
    </source>
</evidence>
<dbReference type="PANTHER" id="PTHR19306:SF6">
    <property type="entry name" value="STRUCTURAL MAINTENANCE OF CHROMOSOMES PROTEIN 6"/>
    <property type="match status" value="1"/>
</dbReference>
<dbReference type="EMBL" id="JBAMMX010000007">
    <property type="protein sequence ID" value="KAK6936294.1"/>
    <property type="molecule type" value="Genomic_DNA"/>
</dbReference>
<dbReference type="GO" id="GO:0035861">
    <property type="term" value="C:site of double-strand break"/>
    <property type="evidence" value="ECO:0007669"/>
    <property type="project" value="TreeGrafter"/>
</dbReference>
<dbReference type="GO" id="GO:0000724">
    <property type="term" value="P:double-strand break repair via homologous recombination"/>
    <property type="evidence" value="ECO:0007669"/>
    <property type="project" value="TreeGrafter"/>
</dbReference>
<evidence type="ECO:0000256" key="4">
    <source>
        <dbReference type="ARBA" id="ARBA00022741"/>
    </source>
</evidence>
<proteinExistence type="predicted"/>
<keyword evidence="3" id="KW-0158">Chromosome</keyword>
<comment type="caution">
    <text evidence="11">The sequence shown here is derived from an EMBL/GenBank/DDBJ whole genome shotgun (WGS) entry which is preliminary data.</text>
</comment>
<keyword evidence="10" id="KW-0539">Nucleus</keyword>
<keyword evidence="5" id="KW-0227">DNA damage</keyword>
<keyword evidence="9" id="KW-0234">DNA repair</keyword>
<protein>
    <submittedName>
        <fullName evidence="11">Uncharacterized protein</fullName>
    </submittedName>
</protein>
<evidence type="ECO:0000313" key="12">
    <source>
        <dbReference type="Proteomes" id="UP001370490"/>
    </source>
</evidence>
<evidence type="ECO:0000256" key="2">
    <source>
        <dbReference type="ARBA" id="ARBA00004286"/>
    </source>
</evidence>
<reference evidence="11 12" key="1">
    <citation type="submission" date="2023-12" db="EMBL/GenBank/DDBJ databases">
        <title>A high-quality genome assembly for Dillenia turbinata (Dilleniales).</title>
        <authorList>
            <person name="Chanderbali A."/>
        </authorList>
    </citation>
    <scope>NUCLEOTIDE SEQUENCE [LARGE SCALE GENOMIC DNA]</scope>
    <source>
        <strain evidence="11">LSX21</strain>
        <tissue evidence="11">Leaf</tissue>
    </source>
</reference>
<evidence type="ECO:0000256" key="8">
    <source>
        <dbReference type="ARBA" id="ARBA00023172"/>
    </source>
</evidence>
<organism evidence="11 12">
    <name type="scientific">Dillenia turbinata</name>
    <dbReference type="NCBI Taxonomy" id="194707"/>
    <lineage>
        <taxon>Eukaryota</taxon>
        <taxon>Viridiplantae</taxon>
        <taxon>Streptophyta</taxon>
        <taxon>Embryophyta</taxon>
        <taxon>Tracheophyta</taxon>
        <taxon>Spermatophyta</taxon>
        <taxon>Magnoliopsida</taxon>
        <taxon>eudicotyledons</taxon>
        <taxon>Gunneridae</taxon>
        <taxon>Pentapetalae</taxon>
        <taxon>Dilleniales</taxon>
        <taxon>Dilleniaceae</taxon>
        <taxon>Dillenia</taxon>
    </lineage>
</organism>
<evidence type="ECO:0000256" key="10">
    <source>
        <dbReference type="ARBA" id="ARBA00023242"/>
    </source>
</evidence>
<keyword evidence="8" id="KW-0233">DNA recombination</keyword>
<keyword evidence="7" id="KW-0175">Coiled coil</keyword>
<keyword evidence="12" id="KW-1185">Reference proteome</keyword>
<evidence type="ECO:0000256" key="6">
    <source>
        <dbReference type="ARBA" id="ARBA00022840"/>
    </source>
</evidence>
<dbReference type="GO" id="GO:0005524">
    <property type="term" value="F:ATP binding"/>
    <property type="evidence" value="ECO:0007669"/>
    <property type="project" value="UniProtKB-KW"/>
</dbReference>
<dbReference type="GO" id="GO:0005634">
    <property type="term" value="C:nucleus"/>
    <property type="evidence" value="ECO:0007669"/>
    <property type="project" value="UniProtKB-SubCell"/>
</dbReference>
<evidence type="ECO:0000256" key="7">
    <source>
        <dbReference type="ARBA" id="ARBA00023054"/>
    </source>
</evidence>
<keyword evidence="4" id="KW-0547">Nucleotide-binding</keyword>
<evidence type="ECO:0000256" key="3">
    <source>
        <dbReference type="ARBA" id="ARBA00022454"/>
    </source>
</evidence>
<dbReference type="GO" id="GO:0003697">
    <property type="term" value="F:single-stranded DNA binding"/>
    <property type="evidence" value="ECO:0007669"/>
    <property type="project" value="TreeGrafter"/>
</dbReference>
<dbReference type="GO" id="GO:0003684">
    <property type="term" value="F:damaged DNA binding"/>
    <property type="evidence" value="ECO:0007669"/>
    <property type="project" value="TreeGrafter"/>
</dbReference>
<dbReference type="AlphaFoldDB" id="A0AAN8VM42"/>
<evidence type="ECO:0000313" key="11">
    <source>
        <dbReference type="EMBL" id="KAK6936294.1"/>
    </source>
</evidence>
<keyword evidence="6" id="KW-0067">ATP-binding</keyword>
<gene>
    <name evidence="11" type="ORF">RJ641_033324</name>
</gene>
<comment type="subcellular location">
    <subcellularLocation>
        <location evidence="2">Chromosome</location>
    </subcellularLocation>
    <subcellularLocation>
        <location evidence="1">Nucleus</location>
    </subcellularLocation>
</comment>
<name>A0AAN8VM42_9MAGN</name>
<evidence type="ECO:0000256" key="9">
    <source>
        <dbReference type="ARBA" id="ARBA00023204"/>
    </source>
</evidence>